<feature type="compositionally biased region" description="Basic and acidic residues" evidence="1">
    <location>
        <begin position="17"/>
        <end position="37"/>
    </location>
</feature>
<protein>
    <submittedName>
        <fullName evidence="2">Uncharacterized protein</fullName>
    </submittedName>
</protein>
<gene>
    <name evidence="2" type="ORF">GUJ93_ZPchr0008g12365</name>
</gene>
<dbReference type="EMBL" id="JAAALK010000290">
    <property type="protein sequence ID" value="KAG8047546.1"/>
    <property type="molecule type" value="Genomic_DNA"/>
</dbReference>
<name>A0A8J5R6S3_ZIZPA</name>
<feature type="region of interest" description="Disordered" evidence="1">
    <location>
        <begin position="1"/>
        <end position="82"/>
    </location>
</feature>
<keyword evidence="3" id="KW-1185">Reference proteome</keyword>
<reference evidence="2" key="2">
    <citation type="submission" date="2021-02" db="EMBL/GenBank/DDBJ databases">
        <authorList>
            <person name="Kimball J.A."/>
            <person name="Haas M.W."/>
            <person name="Macchietto M."/>
            <person name="Kono T."/>
            <person name="Duquette J."/>
            <person name="Shao M."/>
        </authorList>
    </citation>
    <scope>NUCLEOTIDE SEQUENCE</scope>
    <source>
        <tissue evidence="2">Fresh leaf tissue</tissue>
    </source>
</reference>
<organism evidence="2 3">
    <name type="scientific">Zizania palustris</name>
    <name type="common">Northern wild rice</name>
    <dbReference type="NCBI Taxonomy" id="103762"/>
    <lineage>
        <taxon>Eukaryota</taxon>
        <taxon>Viridiplantae</taxon>
        <taxon>Streptophyta</taxon>
        <taxon>Embryophyta</taxon>
        <taxon>Tracheophyta</taxon>
        <taxon>Spermatophyta</taxon>
        <taxon>Magnoliopsida</taxon>
        <taxon>Liliopsida</taxon>
        <taxon>Poales</taxon>
        <taxon>Poaceae</taxon>
        <taxon>BOP clade</taxon>
        <taxon>Oryzoideae</taxon>
        <taxon>Oryzeae</taxon>
        <taxon>Zizaniinae</taxon>
        <taxon>Zizania</taxon>
    </lineage>
</organism>
<accession>A0A8J5R6S3</accession>
<proteinExistence type="predicted"/>
<feature type="compositionally biased region" description="Basic and acidic residues" evidence="1">
    <location>
        <begin position="73"/>
        <end position="82"/>
    </location>
</feature>
<sequence>MRVREASSQRATPTAMHEARSRLACDTRSQRERERRGGNWRGMEPAVREGSGTRGGEDSRVGRWEEEDPPDFFGREECGAAG</sequence>
<evidence type="ECO:0000313" key="2">
    <source>
        <dbReference type="EMBL" id="KAG8047546.1"/>
    </source>
</evidence>
<evidence type="ECO:0000256" key="1">
    <source>
        <dbReference type="SAM" id="MobiDB-lite"/>
    </source>
</evidence>
<dbReference type="Proteomes" id="UP000729402">
    <property type="component" value="Unassembled WGS sequence"/>
</dbReference>
<dbReference type="AlphaFoldDB" id="A0A8J5R6S3"/>
<evidence type="ECO:0000313" key="3">
    <source>
        <dbReference type="Proteomes" id="UP000729402"/>
    </source>
</evidence>
<comment type="caution">
    <text evidence="2">The sequence shown here is derived from an EMBL/GenBank/DDBJ whole genome shotgun (WGS) entry which is preliminary data.</text>
</comment>
<reference evidence="2" key="1">
    <citation type="journal article" date="2021" name="bioRxiv">
        <title>Whole Genome Assembly and Annotation of Northern Wild Rice, Zizania palustris L., Supports a Whole Genome Duplication in the Zizania Genus.</title>
        <authorList>
            <person name="Haas M."/>
            <person name="Kono T."/>
            <person name="Macchietto M."/>
            <person name="Millas R."/>
            <person name="McGilp L."/>
            <person name="Shao M."/>
            <person name="Duquette J."/>
            <person name="Hirsch C.N."/>
            <person name="Kimball J."/>
        </authorList>
    </citation>
    <scope>NUCLEOTIDE SEQUENCE</scope>
    <source>
        <tissue evidence="2">Fresh leaf tissue</tissue>
    </source>
</reference>
<feature type="compositionally biased region" description="Basic and acidic residues" evidence="1">
    <location>
        <begin position="55"/>
        <end position="64"/>
    </location>
</feature>